<comment type="caution">
    <text evidence="3">The sequence shown here is derived from an EMBL/GenBank/DDBJ whole genome shotgun (WGS) entry which is preliminary data.</text>
</comment>
<dbReference type="Proteomes" id="UP000230002">
    <property type="component" value="Unassembled WGS sequence"/>
</dbReference>
<dbReference type="Pfam" id="PF13561">
    <property type="entry name" value="adh_short_C2"/>
    <property type="match status" value="1"/>
</dbReference>
<name>A0A2G8RZB7_9APHY</name>
<protein>
    <submittedName>
        <fullName evidence="3">Uncharacterized protein</fullName>
    </submittedName>
</protein>
<keyword evidence="4" id="KW-1185">Reference proteome</keyword>
<sequence length="335" mass="35787">MAAHMHRTSPVLSRVVCQRRVRFSTTSYARTPAGGITGPLPAYGPVGVARILESKAPAPSSPSTPAESTLFTKEFSLADRVALVTGGHRGIGLEMALTLAEAGARTVYCVDLPKEPNEDWKKVRDFVARLKHGSKLEYISQDVSDQEAMWKIGEMIGDREGRMDVCAAVAGIFSGVDVPALDKPKELFQKVMSVNASGTLFTAQAAGRQMVRFGNGGSIVLIASICGSVAMEPHFHDVAYHSSKSAILQMTRSLACELGSHRIRVNSISPGIIKTSLAAFVEQDPAFAKRFTEANPLGRIGRTDELRGVLAWLASDAGSFCTGSNIVVSGGHTAW</sequence>
<evidence type="ECO:0000256" key="2">
    <source>
        <dbReference type="ARBA" id="ARBA00023002"/>
    </source>
</evidence>
<dbReference type="STRING" id="1077348.A0A2G8RZB7"/>
<dbReference type="PANTHER" id="PTHR43008">
    <property type="entry name" value="BENZIL REDUCTASE"/>
    <property type="match status" value="1"/>
</dbReference>
<dbReference type="OrthoDB" id="1669814at2759"/>
<accession>A0A2G8RZB7</accession>
<keyword evidence="2" id="KW-0560">Oxidoreductase</keyword>
<dbReference type="EMBL" id="AYKW01000035">
    <property type="protein sequence ID" value="PIL26866.1"/>
    <property type="molecule type" value="Genomic_DNA"/>
</dbReference>
<dbReference type="PRINTS" id="PR00081">
    <property type="entry name" value="GDHRDH"/>
</dbReference>
<dbReference type="InterPro" id="IPR002347">
    <property type="entry name" value="SDR_fam"/>
</dbReference>
<dbReference type="InterPro" id="IPR036291">
    <property type="entry name" value="NAD(P)-bd_dom_sf"/>
</dbReference>
<evidence type="ECO:0000313" key="4">
    <source>
        <dbReference type="Proteomes" id="UP000230002"/>
    </source>
</evidence>
<dbReference type="GO" id="GO:0050664">
    <property type="term" value="F:oxidoreductase activity, acting on NAD(P)H, oxygen as acceptor"/>
    <property type="evidence" value="ECO:0007669"/>
    <property type="project" value="TreeGrafter"/>
</dbReference>
<comment type="similarity">
    <text evidence="1">Belongs to the short-chain dehydrogenases/reductases (SDR) family.</text>
</comment>
<dbReference type="Gene3D" id="3.40.50.720">
    <property type="entry name" value="NAD(P)-binding Rossmann-like Domain"/>
    <property type="match status" value="1"/>
</dbReference>
<gene>
    <name evidence="3" type="ORF">GSI_11046</name>
</gene>
<dbReference type="SUPFAM" id="SSF51735">
    <property type="entry name" value="NAD(P)-binding Rossmann-fold domains"/>
    <property type="match status" value="1"/>
</dbReference>
<dbReference type="AlphaFoldDB" id="A0A2G8RZB7"/>
<reference evidence="3 4" key="1">
    <citation type="journal article" date="2015" name="Sci. Rep.">
        <title>Chromosome-level genome map provides insights into diverse defense mechanisms in the medicinal fungus Ganoderma sinense.</title>
        <authorList>
            <person name="Zhu Y."/>
            <person name="Xu J."/>
            <person name="Sun C."/>
            <person name="Zhou S."/>
            <person name="Xu H."/>
            <person name="Nelson D.R."/>
            <person name="Qian J."/>
            <person name="Song J."/>
            <person name="Luo H."/>
            <person name="Xiang L."/>
            <person name="Li Y."/>
            <person name="Xu Z."/>
            <person name="Ji A."/>
            <person name="Wang L."/>
            <person name="Lu S."/>
            <person name="Hayward A."/>
            <person name="Sun W."/>
            <person name="Li X."/>
            <person name="Schwartz D.C."/>
            <person name="Wang Y."/>
            <person name="Chen S."/>
        </authorList>
    </citation>
    <scope>NUCLEOTIDE SEQUENCE [LARGE SCALE GENOMIC DNA]</scope>
    <source>
        <strain evidence="3 4">ZZ0214-1</strain>
    </source>
</reference>
<dbReference type="FunFam" id="3.40.50.720:FF:000084">
    <property type="entry name" value="Short-chain dehydrogenase reductase"/>
    <property type="match status" value="1"/>
</dbReference>
<evidence type="ECO:0000256" key="1">
    <source>
        <dbReference type="ARBA" id="ARBA00006484"/>
    </source>
</evidence>
<dbReference type="PRINTS" id="PR00080">
    <property type="entry name" value="SDRFAMILY"/>
</dbReference>
<proteinExistence type="inferred from homology"/>
<evidence type="ECO:0000313" key="3">
    <source>
        <dbReference type="EMBL" id="PIL26866.1"/>
    </source>
</evidence>
<organism evidence="3 4">
    <name type="scientific">Ganoderma sinense ZZ0214-1</name>
    <dbReference type="NCBI Taxonomy" id="1077348"/>
    <lineage>
        <taxon>Eukaryota</taxon>
        <taxon>Fungi</taxon>
        <taxon>Dikarya</taxon>
        <taxon>Basidiomycota</taxon>
        <taxon>Agaricomycotina</taxon>
        <taxon>Agaricomycetes</taxon>
        <taxon>Polyporales</taxon>
        <taxon>Polyporaceae</taxon>
        <taxon>Ganoderma</taxon>
    </lineage>
</organism>
<dbReference type="GO" id="GO:0016616">
    <property type="term" value="F:oxidoreductase activity, acting on the CH-OH group of donors, NAD or NADP as acceptor"/>
    <property type="evidence" value="ECO:0007669"/>
    <property type="project" value="UniProtKB-ARBA"/>
</dbReference>
<dbReference type="PANTHER" id="PTHR43008:SF4">
    <property type="entry name" value="CHAIN DEHYDROGENASE, PUTATIVE (AFU_ORTHOLOGUE AFUA_4G08710)-RELATED"/>
    <property type="match status" value="1"/>
</dbReference>